<feature type="transmembrane region" description="Helical" evidence="9">
    <location>
        <begin position="304"/>
        <end position="326"/>
    </location>
</feature>
<dbReference type="CDD" id="cd06550">
    <property type="entry name" value="TM_ABC_iron-siderophores_like"/>
    <property type="match status" value="1"/>
</dbReference>
<evidence type="ECO:0000256" key="6">
    <source>
        <dbReference type="ARBA" id="ARBA00022989"/>
    </source>
</evidence>
<comment type="caution">
    <text evidence="10">The sequence shown here is derived from an EMBL/GenBank/DDBJ whole genome shotgun (WGS) entry which is preliminary data.</text>
</comment>
<keyword evidence="7 9" id="KW-0472">Membrane</keyword>
<feature type="transmembrane region" description="Helical" evidence="9">
    <location>
        <begin position="252"/>
        <end position="272"/>
    </location>
</feature>
<evidence type="ECO:0000313" key="10">
    <source>
        <dbReference type="EMBL" id="MCK9878245.1"/>
    </source>
</evidence>
<feature type="transmembrane region" description="Helical" evidence="9">
    <location>
        <begin position="218"/>
        <end position="240"/>
    </location>
</feature>
<dbReference type="Proteomes" id="UP001201873">
    <property type="component" value="Unassembled WGS sequence"/>
</dbReference>
<organism evidence="10 11">
    <name type="scientific">Frankia umida</name>
    <dbReference type="NCBI Taxonomy" id="573489"/>
    <lineage>
        <taxon>Bacteria</taxon>
        <taxon>Bacillati</taxon>
        <taxon>Actinomycetota</taxon>
        <taxon>Actinomycetes</taxon>
        <taxon>Frankiales</taxon>
        <taxon>Frankiaceae</taxon>
        <taxon>Frankia</taxon>
    </lineage>
</organism>
<feature type="transmembrane region" description="Helical" evidence="9">
    <location>
        <begin position="278"/>
        <end position="297"/>
    </location>
</feature>
<feature type="transmembrane region" description="Helical" evidence="9">
    <location>
        <begin position="88"/>
        <end position="105"/>
    </location>
</feature>
<feature type="transmembrane region" description="Helical" evidence="9">
    <location>
        <begin position="332"/>
        <end position="350"/>
    </location>
</feature>
<dbReference type="RefSeq" id="WP_248826367.1">
    <property type="nucleotide sequence ID" value="NZ_JALKFT010000029.1"/>
</dbReference>
<feature type="transmembrane region" description="Helical" evidence="9">
    <location>
        <begin position="144"/>
        <end position="163"/>
    </location>
</feature>
<keyword evidence="5 9" id="KW-0812">Transmembrane</keyword>
<dbReference type="InterPro" id="IPR000522">
    <property type="entry name" value="ABC_transptr_permease_BtuC"/>
</dbReference>
<dbReference type="EMBL" id="JALKFT010000029">
    <property type="protein sequence ID" value="MCK9878245.1"/>
    <property type="molecule type" value="Genomic_DNA"/>
</dbReference>
<feature type="compositionally biased region" description="Low complexity" evidence="8">
    <location>
        <begin position="13"/>
        <end position="24"/>
    </location>
</feature>
<accession>A0ABT0K398</accession>
<evidence type="ECO:0000256" key="1">
    <source>
        <dbReference type="ARBA" id="ARBA00004651"/>
    </source>
</evidence>
<feature type="transmembrane region" description="Helical" evidence="9">
    <location>
        <begin position="117"/>
        <end position="138"/>
    </location>
</feature>
<keyword evidence="11" id="KW-1185">Reference proteome</keyword>
<dbReference type="SUPFAM" id="SSF81345">
    <property type="entry name" value="ABC transporter involved in vitamin B12 uptake, BtuC"/>
    <property type="match status" value="1"/>
</dbReference>
<protein>
    <submittedName>
        <fullName evidence="10">Iron ABC transporter permease</fullName>
    </submittedName>
</protein>
<evidence type="ECO:0000256" key="9">
    <source>
        <dbReference type="SAM" id="Phobius"/>
    </source>
</evidence>
<feature type="transmembrane region" description="Helical" evidence="9">
    <location>
        <begin position="34"/>
        <end position="56"/>
    </location>
</feature>
<evidence type="ECO:0000256" key="5">
    <source>
        <dbReference type="ARBA" id="ARBA00022692"/>
    </source>
</evidence>
<dbReference type="Pfam" id="PF01032">
    <property type="entry name" value="FecCD"/>
    <property type="match status" value="1"/>
</dbReference>
<dbReference type="Gene3D" id="1.10.3470.10">
    <property type="entry name" value="ABC transporter involved in vitamin B12 uptake, BtuC"/>
    <property type="match status" value="1"/>
</dbReference>
<proteinExistence type="inferred from homology"/>
<feature type="compositionally biased region" description="Polar residues" evidence="8">
    <location>
        <begin position="1"/>
        <end position="10"/>
    </location>
</feature>
<reference evidence="10 11" key="1">
    <citation type="submission" date="2022-04" db="EMBL/GenBank/DDBJ databases">
        <title>Genome diversity in the genus Frankia.</title>
        <authorList>
            <person name="Carlos-Shanley C."/>
            <person name="Hahn D."/>
        </authorList>
    </citation>
    <scope>NUCLEOTIDE SEQUENCE [LARGE SCALE GENOMIC DNA]</scope>
    <source>
        <strain evidence="10 11">Ag45/Mut15</strain>
    </source>
</reference>
<keyword evidence="3" id="KW-0813">Transport</keyword>
<evidence type="ECO:0000256" key="3">
    <source>
        <dbReference type="ARBA" id="ARBA00022448"/>
    </source>
</evidence>
<feature type="transmembrane region" description="Helical" evidence="9">
    <location>
        <begin position="175"/>
        <end position="195"/>
    </location>
</feature>
<evidence type="ECO:0000256" key="8">
    <source>
        <dbReference type="SAM" id="MobiDB-lite"/>
    </source>
</evidence>
<dbReference type="InterPro" id="IPR037294">
    <property type="entry name" value="ABC_BtuC-like"/>
</dbReference>
<keyword evidence="6 9" id="KW-1133">Transmembrane helix</keyword>
<dbReference type="PANTHER" id="PTHR30472:SF1">
    <property type="entry name" value="FE(3+) DICITRATE TRANSPORT SYSTEM PERMEASE PROTEIN FECC-RELATED"/>
    <property type="match status" value="1"/>
</dbReference>
<name>A0ABT0K398_9ACTN</name>
<evidence type="ECO:0000256" key="7">
    <source>
        <dbReference type="ARBA" id="ARBA00023136"/>
    </source>
</evidence>
<evidence type="ECO:0000313" key="11">
    <source>
        <dbReference type="Proteomes" id="UP001201873"/>
    </source>
</evidence>
<gene>
    <name evidence="10" type="ORF">MXD59_21150</name>
</gene>
<comment type="similarity">
    <text evidence="2">Belongs to the binding-protein-dependent transport system permease family. FecCD subfamily.</text>
</comment>
<sequence>MTIMSGSVVETKTAAAPADRTQAAQRRRGTGLRAGGLVLALAVLVLMAGLSLAFGAKHLPLGTVWDALHRDDGGQAAYIVREVRLPRVILGALTGMALGLSGAIMQAMTRNPLADPGLFGIEIGASAGVVIAIALLGITAPVAFVWFALAGSAAAATLVYSLGSAGRYPSPDRMVLAGAGVGAALAAFVTTVLLLDGQAFDRYRFWVIGSLAGRGLNLVWQLGPFILVAAVVALGLGRGLNALALGQDTGQVLGVNVTAVRVASAVTVIVMAGTSTAIAGPIGFVGLAVPHVARLLVGQDNRWVLPYSAVLAAILLIAADLIGRLIIAPSELEVGLVMSFVGAPVFIALCRRRRMGRL</sequence>
<feature type="region of interest" description="Disordered" evidence="8">
    <location>
        <begin position="1"/>
        <end position="26"/>
    </location>
</feature>
<evidence type="ECO:0000256" key="4">
    <source>
        <dbReference type="ARBA" id="ARBA00022475"/>
    </source>
</evidence>
<dbReference type="PANTHER" id="PTHR30472">
    <property type="entry name" value="FERRIC ENTEROBACTIN TRANSPORT SYSTEM PERMEASE PROTEIN"/>
    <property type="match status" value="1"/>
</dbReference>
<keyword evidence="4" id="KW-1003">Cell membrane</keyword>
<comment type="subcellular location">
    <subcellularLocation>
        <location evidence="1">Cell membrane</location>
        <topology evidence="1">Multi-pass membrane protein</topology>
    </subcellularLocation>
</comment>
<evidence type="ECO:0000256" key="2">
    <source>
        <dbReference type="ARBA" id="ARBA00007935"/>
    </source>
</evidence>